<comment type="subcellular location">
    <subcellularLocation>
        <location evidence="1">Membrane</location>
        <topology evidence="1">Multi-pass membrane protein</topology>
    </subcellularLocation>
</comment>
<dbReference type="NCBIfam" id="NF041756">
    <property type="entry name" value="EfeU"/>
    <property type="match status" value="1"/>
</dbReference>
<keyword evidence="3 6" id="KW-0812">Transmembrane</keyword>
<name>A0A6J5ZGJ5_9ZZZZ</name>
<dbReference type="PANTHER" id="PTHR31632">
    <property type="entry name" value="IRON TRANSPORTER FTH1"/>
    <property type="match status" value="1"/>
</dbReference>
<feature type="transmembrane region" description="Helical" evidence="6">
    <location>
        <begin position="236"/>
        <end position="254"/>
    </location>
</feature>
<keyword evidence="4 6" id="KW-1133">Transmembrane helix</keyword>
<gene>
    <name evidence="7" type="ORF">UFOPK3770_00865</name>
</gene>
<sequence>MREGIEAALIVSILITYLVRTNRTALMRYVWVGVGCAVAFSIVIAVSLEAVSSELSAKIEPIFAGTVSFLAVGFVTWMIFWMKRTARSLAGDLRAKLDSAAVSGGALAVALMAFAAVAREGTEIAVFFWAAAHATGAQVAAVVGLLLGLITAIFVGWVIFKSTVRINLSKLFLVTGILLVFVAAGVLSYGVHEFQEVGLLPGESWIVLDLSNWLVEGSVQSSLAAGLINLKATTSGLQAIAYLTYSLIVLVLILRPGKVVKVAQASPLSERIDV</sequence>
<feature type="transmembrane region" description="Helical" evidence="6">
    <location>
        <begin position="138"/>
        <end position="159"/>
    </location>
</feature>
<dbReference type="GO" id="GO:0015093">
    <property type="term" value="F:ferrous iron transmembrane transporter activity"/>
    <property type="evidence" value="ECO:0007669"/>
    <property type="project" value="TreeGrafter"/>
</dbReference>
<keyword evidence="5 6" id="KW-0472">Membrane</keyword>
<evidence type="ECO:0000256" key="2">
    <source>
        <dbReference type="ARBA" id="ARBA00008333"/>
    </source>
</evidence>
<evidence type="ECO:0000256" key="3">
    <source>
        <dbReference type="ARBA" id="ARBA00022692"/>
    </source>
</evidence>
<evidence type="ECO:0000256" key="5">
    <source>
        <dbReference type="ARBA" id="ARBA00023136"/>
    </source>
</evidence>
<evidence type="ECO:0000256" key="6">
    <source>
        <dbReference type="SAM" id="Phobius"/>
    </source>
</evidence>
<dbReference type="AlphaFoldDB" id="A0A6J5ZGJ5"/>
<comment type="similarity">
    <text evidence="2">Belongs to the oxidase-dependent Fe transporter (OFeT) (TC 9.A.10.1) family.</text>
</comment>
<dbReference type="GO" id="GO:0033573">
    <property type="term" value="C:high-affinity iron permease complex"/>
    <property type="evidence" value="ECO:0007669"/>
    <property type="project" value="InterPro"/>
</dbReference>
<feature type="transmembrane region" description="Helical" evidence="6">
    <location>
        <begin position="62"/>
        <end position="80"/>
    </location>
</feature>
<organism evidence="7">
    <name type="scientific">freshwater metagenome</name>
    <dbReference type="NCBI Taxonomy" id="449393"/>
    <lineage>
        <taxon>unclassified sequences</taxon>
        <taxon>metagenomes</taxon>
        <taxon>ecological metagenomes</taxon>
    </lineage>
</organism>
<feature type="transmembrane region" description="Helical" evidence="6">
    <location>
        <begin position="29"/>
        <end position="50"/>
    </location>
</feature>
<dbReference type="EMBL" id="CAESAJ010000090">
    <property type="protein sequence ID" value="CAB4339849.1"/>
    <property type="molecule type" value="Genomic_DNA"/>
</dbReference>
<feature type="transmembrane region" description="Helical" evidence="6">
    <location>
        <begin position="100"/>
        <end position="118"/>
    </location>
</feature>
<proteinExistence type="inferred from homology"/>
<evidence type="ECO:0000313" key="7">
    <source>
        <dbReference type="EMBL" id="CAB4339849.1"/>
    </source>
</evidence>
<evidence type="ECO:0000256" key="1">
    <source>
        <dbReference type="ARBA" id="ARBA00004141"/>
    </source>
</evidence>
<dbReference type="PANTHER" id="PTHR31632:SF2">
    <property type="entry name" value="PLASMA MEMBRANE IRON PERMEASE"/>
    <property type="match status" value="1"/>
</dbReference>
<accession>A0A6J5ZGJ5</accession>
<reference evidence="7" key="1">
    <citation type="submission" date="2020-05" db="EMBL/GenBank/DDBJ databases">
        <authorList>
            <person name="Chiriac C."/>
            <person name="Salcher M."/>
            <person name="Ghai R."/>
            <person name="Kavagutti S V."/>
        </authorList>
    </citation>
    <scope>NUCLEOTIDE SEQUENCE</scope>
</reference>
<dbReference type="InterPro" id="IPR004923">
    <property type="entry name" value="FTR1/Fip1/EfeU"/>
</dbReference>
<evidence type="ECO:0000256" key="4">
    <source>
        <dbReference type="ARBA" id="ARBA00022989"/>
    </source>
</evidence>
<protein>
    <submittedName>
        <fullName evidence="7">Unannotated protein</fullName>
    </submittedName>
</protein>
<feature type="transmembrane region" description="Helical" evidence="6">
    <location>
        <begin position="171"/>
        <end position="191"/>
    </location>
</feature>
<dbReference type="Pfam" id="PF03239">
    <property type="entry name" value="FTR1"/>
    <property type="match status" value="1"/>
</dbReference>